<dbReference type="GO" id="GO:0005886">
    <property type="term" value="C:plasma membrane"/>
    <property type="evidence" value="ECO:0007669"/>
    <property type="project" value="UniProtKB-SubCell"/>
</dbReference>
<comment type="subcellular location">
    <subcellularLocation>
        <location evidence="3">Cell membrane</location>
        <topology evidence="3">Peripheral membrane protein</topology>
        <orientation evidence="3">Cytoplasmic side</orientation>
    </subcellularLocation>
</comment>
<dbReference type="NCBIfam" id="NF004733">
    <property type="entry name" value="PRK06074.1-5"/>
    <property type="match status" value="1"/>
</dbReference>
<keyword evidence="2 3" id="KW-0813">Transport</keyword>
<dbReference type="EMBL" id="SEOL01000005">
    <property type="protein sequence ID" value="MBL0849065.1"/>
    <property type="molecule type" value="Genomic_DNA"/>
</dbReference>
<dbReference type="Pfam" id="PF00329">
    <property type="entry name" value="Complex1_30kDa"/>
    <property type="match status" value="1"/>
</dbReference>
<keyword evidence="7" id="KW-0560">Oxidoreductase</keyword>
<dbReference type="InterPro" id="IPR020396">
    <property type="entry name" value="NADH_UbQ_OxRdtase_CS"/>
</dbReference>
<comment type="similarity">
    <text evidence="1 3 4">Belongs to the complex I 30 kDa subunit family.</text>
</comment>
<keyword evidence="3" id="KW-0830">Ubiquinone</keyword>
<dbReference type="Gene3D" id="3.30.460.80">
    <property type="entry name" value="NADH:ubiquinone oxidoreductase, 30kDa subunit"/>
    <property type="match status" value="1"/>
</dbReference>
<keyword evidence="3 4" id="KW-0520">NAD</keyword>
<evidence type="ECO:0000256" key="5">
    <source>
        <dbReference type="RuleBase" id="RU003582"/>
    </source>
</evidence>
<dbReference type="Proteomes" id="UP000736856">
    <property type="component" value="Unassembled WGS sequence"/>
</dbReference>
<accession>A0A937AS70</accession>
<dbReference type="AlphaFoldDB" id="A0A937AS70"/>
<evidence type="ECO:0000256" key="1">
    <source>
        <dbReference type="ARBA" id="ARBA00007569"/>
    </source>
</evidence>
<dbReference type="GO" id="GO:0050136">
    <property type="term" value="F:NADH dehydrogenase (quinone) (non-electrogenic) activity"/>
    <property type="evidence" value="ECO:0007669"/>
    <property type="project" value="UniProtKB-UniRule"/>
</dbReference>
<dbReference type="InterPro" id="IPR010218">
    <property type="entry name" value="NADH_DH_suC"/>
</dbReference>
<dbReference type="GO" id="GO:0048038">
    <property type="term" value="F:quinone binding"/>
    <property type="evidence" value="ECO:0007669"/>
    <property type="project" value="UniProtKB-KW"/>
</dbReference>
<reference evidence="7" key="1">
    <citation type="submission" date="2019-02" db="EMBL/GenBank/DDBJ databases">
        <title>A novel Candidatus Liberibacter species associated with the New Zealand native fuchsia psyllid, Ctenarytaina fuchsiae.</title>
        <authorList>
            <person name="Thompson S.M."/>
            <person name="Jorgensen N."/>
            <person name="David C."/>
            <person name="Bulman S.R."/>
            <person name="Smith G.R."/>
        </authorList>
    </citation>
    <scope>NUCLEOTIDE SEQUENCE</scope>
    <source>
        <strain evidence="7">Oxford</strain>
    </source>
</reference>
<comment type="function">
    <text evidence="3">NDH-1 shuttles electrons from NADH, via FMN and iron-sulfur (Fe-S) centers, to quinones in the respiratory chain. The immediate electron acceptor for the enzyme in this species is believed to be ubiquinone. Couples the redox reaction to proton translocation (for every two electrons transferred, four hydrogen ions are translocated across the cytoplasmic membrane), and thus conserves the redox energy in a proton gradient.</text>
</comment>
<dbReference type="SUPFAM" id="SSF143243">
    <property type="entry name" value="Nqo5-like"/>
    <property type="match status" value="1"/>
</dbReference>
<keyword evidence="3 5" id="KW-0874">Quinone</keyword>
<gene>
    <name evidence="3" type="primary">nuoC</name>
    <name evidence="7" type="ORF">EU981_03150</name>
</gene>
<keyword evidence="3" id="KW-0472">Membrane</keyword>
<proteinExistence type="inferred from homology"/>
<keyword evidence="3 4" id="KW-1278">Translocase</keyword>
<comment type="subunit">
    <text evidence="3">NDH-1 is composed of 14 different subunits. Subunits NuoB, C, D, E, F, and G constitute the peripheral sector of the complex.</text>
</comment>
<evidence type="ECO:0000313" key="7">
    <source>
        <dbReference type="EMBL" id="MBL0849065.1"/>
    </source>
</evidence>
<organism evidence="7 8">
    <name type="scientific">Candidatus Liberibacter ctenarytainae</name>
    <dbReference type="NCBI Taxonomy" id="2020335"/>
    <lineage>
        <taxon>Bacteria</taxon>
        <taxon>Pseudomonadati</taxon>
        <taxon>Pseudomonadota</taxon>
        <taxon>Alphaproteobacteria</taxon>
        <taxon>Hyphomicrobiales</taxon>
        <taxon>Rhizobiaceae</taxon>
        <taxon>Liberibacter</taxon>
    </lineage>
</organism>
<dbReference type="GO" id="GO:0008137">
    <property type="term" value="F:NADH dehydrogenase (ubiquinone) activity"/>
    <property type="evidence" value="ECO:0007669"/>
    <property type="project" value="InterPro"/>
</dbReference>
<dbReference type="EC" id="7.1.1.-" evidence="3"/>
<dbReference type="HAMAP" id="MF_01357">
    <property type="entry name" value="NDH1_NuoC"/>
    <property type="match status" value="1"/>
</dbReference>
<comment type="caution">
    <text evidence="7">The sequence shown here is derived from an EMBL/GenBank/DDBJ whole genome shotgun (WGS) entry which is preliminary data.</text>
</comment>
<dbReference type="InterPro" id="IPR001268">
    <property type="entry name" value="NADH_UbQ_OxRdtase_30kDa_su"/>
</dbReference>
<dbReference type="NCBIfam" id="TIGR01961">
    <property type="entry name" value="NuoC_fam"/>
    <property type="match status" value="1"/>
</dbReference>
<comment type="catalytic activity">
    <reaction evidence="3 5">
        <text>a quinone + NADH + 5 H(+)(in) = a quinol + NAD(+) + 4 H(+)(out)</text>
        <dbReference type="Rhea" id="RHEA:57888"/>
        <dbReference type="ChEBI" id="CHEBI:15378"/>
        <dbReference type="ChEBI" id="CHEBI:24646"/>
        <dbReference type="ChEBI" id="CHEBI:57540"/>
        <dbReference type="ChEBI" id="CHEBI:57945"/>
        <dbReference type="ChEBI" id="CHEBI:132124"/>
    </reaction>
</comment>
<dbReference type="PANTHER" id="PTHR10884:SF14">
    <property type="entry name" value="NADH DEHYDROGENASE [UBIQUINONE] IRON-SULFUR PROTEIN 3, MITOCHONDRIAL"/>
    <property type="match status" value="1"/>
</dbReference>
<evidence type="ECO:0000313" key="8">
    <source>
        <dbReference type="Proteomes" id="UP000736856"/>
    </source>
</evidence>
<dbReference type="PROSITE" id="PS00542">
    <property type="entry name" value="COMPLEX1_30K"/>
    <property type="match status" value="1"/>
</dbReference>
<protein>
    <recommendedName>
        <fullName evidence="3">NADH-quinone oxidoreductase subunit C</fullName>
        <ecNumber evidence="3">7.1.1.-</ecNumber>
    </recommendedName>
    <alternativeName>
        <fullName evidence="3">NADH dehydrogenase I subunit C</fullName>
    </alternativeName>
    <alternativeName>
        <fullName evidence="3">NDH-1 subunit C</fullName>
    </alternativeName>
</protein>
<evidence type="ECO:0000259" key="6">
    <source>
        <dbReference type="Pfam" id="PF00329"/>
    </source>
</evidence>
<evidence type="ECO:0000256" key="4">
    <source>
        <dbReference type="RuleBase" id="RU003456"/>
    </source>
</evidence>
<dbReference type="PANTHER" id="PTHR10884">
    <property type="entry name" value="NADH DEHYDROGENASE UBIQUINONE IRON-SULFUR PROTEIN 3"/>
    <property type="match status" value="1"/>
</dbReference>
<dbReference type="InterPro" id="IPR037232">
    <property type="entry name" value="NADH_quin_OxRdtase_su_C/D-like"/>
</dbReference>
<sequence>MVSKIEDLGAYIVHSVGRSLNLFFNSVGELSLSVESNDLIALLIFLRDDPRCAFISMIDLCGVDFLGRTNRFDVVYHLLSPTHNLRIRIKISIPEGDSVPSSVEVYPGAEWFEREVWDMYGIVFEGHPDLRRILTDYGFEGHPLRKDFPVTGFLEVRYDNESKKVVYDRVELMQEYRDFDFLSPWEGDESLSYREKDETDKLS</sequence>
<evidence type="ECO:0000256" key="3">
    <source>
        <dbReference type="HAMAP-Rule" id="MF_01357"/>
    </source>
</evidence>
<evidence type="ECO:0000256" key="2">
    <source>
        <dbReference type="ARBA" id="ARBA00022448"/>
    </source>
</evidence>
<name>A0A937AS70_9HYPH</name>
<feature type="domain" description="NADH:ubiquinone oxidoreductase 30kDa subunit" evidence="6">
    <location>
        <begin position="33"/>
        <end position="152"/>
    </location>
</feature>
<keyword evidence="3" id="KW-1003">Cell membrane</keyword>